<keyword evidence="4" id="KW-1185">Reference proteome</keyword>
<proteinExistence type="predicted"/>
<protein>
    <recommendedName>
        <fullName evidence="5">Histone H2A</fullName>
    </recommendedName>
</protein>
<dbReference type="InterPro" id="IPR009072">
    <property type="entry name" value="Histone-fold"/>
</dbReference>
<evidence type="ECO:0000313" key="3">
    <source>
        <dbReference type="EMBL" id="CAK0874533.1"/>
    </source>
</evidence>
<feature type="chain" id="PRO_5047435100" description="Histone H2A" evidence="2">
    <location>
        <begin position="18"/>
        <end position="323"/>
    </location>
</feature>
<feature type="compositionally biased region" description="Basic residues" evidence="1">
    <location>
        <begin position="225"/>
        <end position="246"/>
    </location>
</feature>
<dbReference type="SUPFAM" id="SSF47113">
    <property type="entry name" value="Histone-fold"/>
    <property type="match status" value="1"/>
</dbReference>
<evidence type="ECO:0008006" key="5">
    <source>
        <dbReference type="Google" id="ProtNLM"/>
    </source>
</evidence>
<dbReference type="Proteomes" id="UP001189429">
    <property type="component" value="Unassembled WGS sequence"/>
</dbReference>
<comment type="caution">
    <text evidence="3">The sequence shown here is derived from an EMBL/GenBank/DDBJ whole genome shotgun (WGS) entry which is preliminary data.</text>
</comment>
<feature type="region of interest" description="Disordered" evidence="1">
    <location>
        <begin position="170"/>
        <end position="264"/>
    </location>
</feature>
<keyword evidence="2" id="KW-0732">Signal</keyword>
<reference evidence="3" key="1">
    <citation type="submission" date="2023-10" db="EMBL/GenBank/DDBJ databases">
        <authorList>
            <person name="Chen Y."/>
            <person name="Shah S."/>
            <person name="Dougan E. K."/>
            <person name="Thang M."/>
            <person name="Chan C."/>
        </authorList>
    </citation>
    <scope>NUCLEOTIDE SEQUENCE [LARGE SCALE GENOMIC DNA]</scope>
</reference>
<dbReference type="InterPro" id="IPR002119">
    <property type="entry name" value="Histone_H2A"/>
</dbReference>
<dbReference type="EMBL" id="CAUYUJ010017405">
    <property type="protein sequence ID" value="CAK0874533.1"/>
    <property type="molecule type" value="Genomic_DNA"/>
</dbReference>
<name>A0ABN9VQ82_9DINO</name>
<sequence>MARALAALVLMVLPCAALNSLNWRLLPSSEPAGQQAELDAGLDSVVMMQTVATPLKEQEGFAHFAFDDDLDDQVVLTAPAALGEAAVARRSDMGGFGGAVLAYLYGLTGLTQPLPTSGSTGQSLGRPALEAMDDSELPKGSKKIVGSKIPIGTKTTGLVELGSKKTLIASGGKAPIVPDDSRNKDKDKDKSGKDKDKDKAGKDKDKDKDKAGKANKDKDKDKDKLKKGKKTQKWGKRAARATRARLGRGCSSRSGVATGGESGCSCPQVACALSLALFDRYIKKYISADMRVGGTAGVYVAAVMEYLAAEVLELAGNVAKDIA</sequence>
<evidence type="ECO:0000256" key="2">
    <source>
        <dbReference type="SAM" id="SignalP"/>
    </source>
</evidence>
<organism evidence="3 4">
    <name type="scientific">Prorocentrum cordatum</name>
    <dbReference type="NCBI Taxonomy" id="2364126"/>
    <lineage>
        <taxon>Eukaryota</taxon>
        <taxon>Sar</taxon>
        <taxon>Alveolata</taxon>
        <taxon>Dinophyceae</taxon>
        <taxon>Prorocentrales</taxon>
        <taxon>Prorocentraceae</taxon>
        <taxon>Prorocentrum</taxon>
    </lineage>
</organism>
<dbReference type="PRINTS" id="PR00620">
    <property type="entry name" value="HISTONEH2A"/>
</dbReference>
<feature type="compositionally biased region" description="Basic and acidic residues" evidence="1">
    <location>
        <begin position="179"/>
        <end position="224"/>
    </location>
</feature>
<accession>A0ABN9VQ82</accession>
<dbReference type="Gene3D" id="1.10.20.10">
    <property type="entry name" value="Histone, subunit A"/>
    <property type="match status" value="1"/>
</dbReference>
<feature type="signal peptide" evidence="2">
    <location>
        <begin position="1"/>
        <end position="17"/>
    </location>
</feature>
<gene>
    <name evidence="3" type="ORF">PCOR1329_LOCUS59403</name>
</gene>
<evidence type="ECO:0000313" key="4">
    <source>
        <dbReference type="Proteomes" id="UP001189429"/>
    </source>
</evidence>
<evidence type="ECO:0000256" key="1">
    <source>
        <dbReference type="SAM" id="MobiDB-lite"/>
    </source>
</evidence>